<dbReference type="KEGG" id="dsa:Desal_0449"/>
<organism evidence="1 2">
    <name type="scientific">Maridesulfovibrio salexigens (strain ATCC 14822 / DSM 2638 / NCIMB 8403 / VKM B-1763)</name>
    <name type="common">Desulfovibrio salexigens</name>
    <dbReference type="NCBI Taxonomy" id="526222"/>
    <lineage>
        <taxon>Bacteria</taxon>
        <taxon>Pseudomonadati</taxon>
        <taxon>Thermodesulfobacteriota</taxon>
        <taxon>Desulfovibrionia</taxon>
        <taxon>Desulfovibrionales</taxon>
        <taxon>Desulfovibrionaceae</taxon>
        <taxon>Maridesulfovibrio</taxon>
    </lineage>
</organism>
<dbReference type="AlphaFoldDB" id="C6BX36"/>
<reference evidence="1 2" key="1">
    <citation type="submission" date="2009-06" db="EMBL/GenBank/DDBJ databases">
        <title>Complete sequence of Desulfovibrio salexigens DSM 2638.</title>
        <authorList>
            <consortium name="US DOE Joint Genome Institute"/>
            <person name="Lucas S."/>
            <person name="Copeland A."/>
            <person name="Lapidus A."/>
            <person name="Glavina del Rio T."/>
            <person name="Tice H."/>
            <person name="Bruce D."/>
            <person name="Goodwin L."/>
            <person name="Pitluck S."/>
            <person name="Munk A.C."/>
            <person name="Brettin T."/>
            <person name="Detter J.C."/>
            <person name="Han C."/>
            <person name="Tapia R."/>
            <person name="Larimer F."/>
            <person name="Land M."/>
            <person name="Hauser L."/>
            <person name="Kyrpides N."/>
            <person name="Anderson I."/>
            <person name="Wall J.D."/>
            <person name="Arkin A.P."/>
            <person name="Dehal P."/>
            <person name="Chivian D."/>
            <person name="Giles B."/>
            <person name="Hazen T.C."/>
        </authorList>
    </citation>
    <scope>NUCLEOTIDE SEQUENCE [LARGE SCALE GENOMIC DNA]</scope>
    <source>
        <strain evidence="2">ATCC 14822 / DSM 2638 / NCIMB 8403 / VKM B-1763</strain>
    </source>
</reference>
<dbReference type="EMBL" id="CP001649">
    <property type="protein sequence ID" value="ACS78516.1"/>
    <property type="molecule type" value="Genomic_DNA"/>
</dbReference>
<accession>C6BX36</accession>
<gene>
    <name evidence="1" type="ordered locus">Desal_0449</name>
</gene>
<dbReference type="Proteomes" id="UP000002601">
    <property type="component" value="Chromosome"/>
</dbReference>
<dbReference type="RefSeq" id="WP_015850335.1">
    <property type="nucleotide sequence ID" value="NC_012881.1"/>
</dbReference>
<dbReference type="OrthoDB" id="594021at2"/>
<proteinExistence type="predicted"/>
<evidence type="ECO:0000313" key="1">
    <source>
        <dbReference type="EMBL" id="ACS78516.1"/>
    </source>
</evidence>
<evidence type="ECO:0008006" key="3">
    <source>
        <dbReference type="Google" id="ProtNLM"/>
    </source>
</evidence>
<keyword evidence="2" id="KW-1185">Reference proteome</keyword>
<protein>
    <recommendedName>
        <fullName evidence="3">MORN repeat variant</fullName>
    </recommendedName>
</protein>
<sequence>MNTLSRIYSTEAGELLSQHSTDDLRRKTLQPVSMYSNGKVKSLPLEDRTPVFTPAGIIEAEMVTFYKSGKLKRVFPLNGKLSGYWTQEDEGKLADPLTLETPVGPLCVKVISLCFYETETLRSITFWPGEEPILQTPAGPVRTRIGISFSPEGRIRSLEPAEPTPLQTSIGKITAYDSDAVGINGDSNSLVFDDEGRVAAVSSTLNMITARHYSGAEFVFVPELRDSLCSESEREIVPMRMIFDEQGIEISLRPDSEPSYVDFAEYEISVTPFLPQLDNLSRGLICSV</sequence>
<dbReference type="HOGENOM" id="CLU_065973_0_0_7"/>
<evidence type="ECO:0000313" key="2">
    <source>
        <dbReference type="Proteomes" id="UP000002601"/>
    </source>
</evidence>
<name>C6BX36_MARSD</name>
<dbReference type="eggNOG" id="COG2849">
    <property type="taxonomic scope" value="Bacteria"/>
</dbReference>
<dbReference type="STRING" id="526222.Desal_0449"/>